<accession>A0A0N1IH09</accession>
<dbReference type="EMBL" id="LJSK01000862">
    <property type="protein sequence ID" value="KPI82500.1"/>
    <property type="molecule type" value="Genomic_DNA"/>
</dbReference>
<keyword evidence="1" id="KW-0732">Signal</keyword>
<comment type="caution">
    <text evidence="2">The sequence shown here is derived from an EMBL/GenBank/DDBJ whole genome shotgun (WGS) entry which is preliminary data.</text>
</comment>
<feature type="signal peptide" evidence="1">
    <location>
        <begin position="1"/>
        <end position="24"/>
    </location>
</feature>
<dbReference type="VEuPathDB" id="TriTrypDB:Lsey_0864_0010"/>
<feature type="chain" id="PRO_5005873954" description="Secreted protein" evidence="1">
    <location>
        <begin position="25"/>
        <end position="134"/>
    </location>
</feature>
<name>A0A0N1IH09_LEPSE</name>
<dbReference type="Proteomes" id="UP000038009">
    <property type="component" value="Unassembled WGS sequence"/>
</dbReference>
<reference evidence="2 3" key="1">
    <citation type="journal article" date="2015" name="PLoS Pathog.">
        <title>Leptomonas seymouri: Adaptations to the Dixenous Life Cycle Analyzed by Genome Sequencing, Transcriptome Profiling and Co-infection with Leishmania donovani.</title>
        <authorList>
            <person name="Kraeva N."/>
            <person name="Butenko A."/>
            <person name="Hlavacova J."/>
            <person name="Kostygov A."/>
            <person name="Myskova J."/>
            <person name="Grybchuk D."/>
            <person name="Lestinova T."/>
            <person name="Votypka J."/>
            <person name="Volf P."/>
            <person name="Opperdoes F."/>
            <person name="Flegontov P."/>
            <person name="Lukes J."/>
            <person name="Yurchenko V."/>
        </authorList>
    </citation>
    <scope>NUCLEOTIDE SEQUENCE [LARGE SCALE GENOMIC DNA]</scope>
    <source>
        <strain evidence="2 3">ATCC 30220</strain>
    </source>
</reference>
<sequence length="134" mass="14733">MKRRGGANLLGAMIKCHFLKLCFLFEVFVGEQPVGGSGSVNGQQQRDQSRALSITLARSHCASFPSPVSHRRCRLVPVRATTPPSPSVTPTPLFQEHRPVGMAMKWRLWTPAYCWHGGDAGWKHGAEGAPPLHH</sequence>
<evidence type="ECO:0000313" key="2">
    <source>
        <dbReference type="EMBL" id="KPI82500.1"/>
    </source>
</evidence>
<evidence type="ECO:0000313" key="3">
    <source>
        <dbReference type="Proteomes" id="UP000038009"/>
    </source>
</evidence>
<evidence type="ECO:0000256" key="1">
    <source>
        <dbReference type="SAM" id="SignalP"/>
    </source>
</evidence>
<organism evidence="2 3">
    <name type="scientific">Leptomonas seymouri</name>
    <dbReference type="NCBI Taxonomy" id="5684"/>
    <lineage>
        <taxon>Eukaryota</taxon>
        <taxon>Discoba</taxon>
        <taxon>Euglenozoa</taxon>
        <taxon>Kinetoplastea</taxon>
        <taxon>Metakinetoplastina</taxon>
        <taxon>Trypanosomatida</taxon>
        <taxon>Trypanosomatidae</taxon>
        <taxon>Leishmaniinae</taxon>
        <taxon>Leptomonas</taxon>
    </lineage>
</organism>
<evidence type="ECO:0008006" key="4">
    <source>
        <dbReference type="Google" id="ProtNLM"/>
    </source>
</evidence>
<proteinExistence type="predicted"/>
<protein>
    <recommendedName>
        <fullName evidence="4">Secreted protein</fullName>
    </recommendedName>
</protein>
<gene>
    <name evidence="2" type="ORF">ABL78_8490</name>
</gene>
<dbReference type="AlphaFoldDB" id="A0A0N1IH09"/>
<keyword evidence="3" id="KW-1185">Reference proteome</keyword>